<gene>
    <name evidence="3" type="ORF">ADIWIN_2950</name>
</gene>
<dbReference type="PANTHER" id="PTHR47186:SF61">
    <property type="entry name" value="LEUCINE-RICH REPEAT-CONTAINING PROTEIN 57-RELATED"/>
    <property type="match status" value="1"/>
</dbReference>
<organism evidence="3 4">
    <name type="scientific">Winogradskyella psychrotolerans RS-3</name>
    <dbReference type="NCBI Taxonomy" id="641526"/>
    <lineage>
        <taxon>Bacteria</taxon>
        <taxon>Pseudomonadati</taxon>
        <taxon>Bacteroidota</taxon>
        <taxon>Flavobacteriia</taxon>
        <taxon>Flavobacteriales</taxon>
        <taxon>Flavobacteriaceae</taxon>
        <taxon>Winogradskyella</taxon>
    </lineage>
</organism>
<keyword evidence="1" id="KW-0677">Repeat</keyword>
<protein>
    <submittedName>
        <fullName evidence="3">Leucine-rich repeat containing protein</fullName>
    </submittedName>
</protein>
<dbReference type="STRING" id="641526.ADIWIN_2950"/>
<name>S7VQ41_9FLAO</name>
<dbReference type="Gene3D" id="3.80.10.10">
    <property type="entry name" value="Ribonuclease Inhibitor"/>
    <property type="match status" value="1"/>
</dbReference>
<evidence type="ECO:0000256" key="1">
    <source>
        <dbReference type="ARBA" id="ARBA00022737"/>
    </source>
</evidence>
<evidence type="ECO:0000259" key="2">
    <source>
        <dbReference type="Pfam" id="PF23598"/>
    </source>
</evidence>
<dbReference type="RefSeq" id="WP_020896784.1">
    <property type="nucleotide sequence ID" value="NZ_ATMR01000128.1"/>
</dbReference>
<proteinExistence type="predicted"/>
<dbReference type="OrthoDB" id="966171at2"/>
<evidence type="ECO:0000313" key="4">
    <source>
        <dbReference type="Proteomes" id="UP000014962"/>
    </source>
</evidence>
<dbReference type="PANTHER" id="PTHR47186">
    <property type="entry name" value="LEUCINE-RICH REPEAT-CONTAINING PROTEIN 57"/>
    <property type="match status" value="1"/>
</dbReference>
<keyword evidence="4" id="KW-1185">Reference proteome</keyword>
<accession>S7VQ41</accession>
<dbReference type="EMBL" id="ATMR01000128">
    <property type="protein sequence ID" value="EPR72111.1"/>
    <property type="molecule type" value="Genomic_DNA"/>
</dbReference>
<evidence type="ECO:0000313" key="3">
    <source>
        <dbReference type="EMBL" id="EPR72111.1"/>
    </source>
</evidence>
<dbReference type="InterPro" id="IPR055414">
    <property type="entry name" value="LRR_R13L4/SHOC2-like"/>
</dbReference>
<dbReference type="Proteomes" id="UP000014962">
    <property type="component" value="Unassembled WGS sequence"/>
</dbReference>
<feature type="domain" description="Disease resistance R13L4/SHOC-2-like LRR" evidence="2">
    <location>
        <begin position="67"/>
        <end position="129"/>
    </location>
</feature>
<comment type="caution">
    <text evidence="3">The sequence shown here is derived from an EMBL/GenBank/DDBJ whole genome shotgun (WGS) entry which is preliminary data.</text>
</comment>
<reference evidence="3 4" key="1">
    <citation type="journal article" date="2013" name="Genome Announc.">
        <title>Draft Genome Sequence of Winogradskyella psychrotolerans RS-3T, Isolated from the Marine Transect of Kongsfjorden, Ny-Alesund, Svalbard, Arctic Ocean.</title>
        <authorList>
            <person name="Kumar Pinnaka A."/>
            <person name="Ara S."/>
            <person name="Singh A."/>
            <person name="Shivaji S."/>
        </authorList>
    </citation>
    <scope>NUCLEOTIDE SEQUENCE [LARGE SCALE GENOMIC DNA]</scope>
    <source>
        <strain evidence="3 4">RS-3</strain>
    </source>
</reference>
<sequence length="158" mass="18419">MFKNLEVLEFTINNFYFLPNIRGLTNLKSIFINMPLQEFPIQVLYLRQLETLKLMSIAKNNPFELHEHIELLTNLKILDLRHSYVTKLPKSIENLKNLKMLGLYNTPIHELPSQLKKLTNLETIEIGGLEIKPYSNKKVESSLKKLVKALPSLKVNYN</sequence>
<dbReference type="InterPro" id="IPR032675">
    <property type="entry name" value="LRR_dom_sf"/>
</dbReference>
<dbReference type="eggNOG" id="COG4886">
    <property type="taxonomic scope" value="Bacteria"/>
</dbReference>
<dbReference type="SUPFAM" id="SSF52058">
    <property type="entry name" value="L domain-like"/>
    <property type="match status" value="1"/>
</dbReference>
<dbReference type="AlphaFoldDB" id="S7VQ41"/>
<dbReference type="Pfam" id="PF23598">
    <property type="entry name" value="LRR_14"/>
    <property type="match status" value="1"/>
</dbReference>